<evidence type="ECO:0000313" key="1">
    <source>
        <dbReference type="EMBL" id="KAH3696110.1"/>
    </source>
</evidence>
<proteinExistence type="predicted"/>
<keyword evidence="2" id="KW-1185">Reference proteome</keyword>
<organism evidence="1 2">
    <name type="scientific">Dreissena polymorpha</name>
    <name type="common">Zebra mussel</name>
    <name type="synonym">Mytilus polymorpha</name>
    <dbReference type="NCBI Taxonomy" id="45954"/>
    <lineage>
        <taxon>Eukaryota</taxon>
        <taxon>Metazoa</taxon>
        <taxon>Spiralia</taxon>
        <taxon>Lophotrochozoa</taxon>
        <taxon>Mollusca</taxon>
        <taxon>Bivalvia</taxon>
        <taxon>Autobranchia</taxon>
        <taxon>Heteroconchia</taxon>
        <taxon>Euheterodonta</taxon>
        <taxon>Imparidentia</taxon>
        <taxon>Neoheterodontei</taxon>
        <taxon>Myida</taxon>
        <taxon>Dreissenoidea</taxon>
        <taxon>Dreissenidae</taxon>
        <taxon>Dreissena</taxon>
    </lineage>
</organism>
<dbReference type="EMBL" id="JAIWYP010000016">
    <property type="protein sequence ID" value="KAH3696110.1"/>
    <property type="molecule type" value="Genomic_DNA"/>
</dbReference>
<reference evidence="1" key="2">
    <citation type="submission" date="2020-11" db="EMBL/GenBank/DDBJ databases">
        <authorList>
            <person name="McCartney M.A."/>
            <person name="Auch B."/>
            <person name="Kono T."/>
            <person name="Mallez S."/>
            <person name="Becker A."/>
            <person name="Gohl D.M."/>
            <person name="Silverstein K.A.T."/>
            <person name="Koren S."/>
            <person name="Bechman K.B."/>
            <person name="Herman A."/>
            <person name="Abrahante J.E."/>
            <person name="Garbe J."/>
        </authorList>
    </citation>
    <scope>NUCLEOTIDE SEQUENCE</scope>
    <source>
        <strain evidence="1">Duluth1</strain>
        <tissue evidence="1">Whole animal</tissue>
    </source>
</reference>
<evidence type="ECO:0000313" key="2">
    <source>
        <dbReference type="Proteomes" id="UP000828390"/>
    </source>
</evidence>
<accession>A0A9D3Y9K5</accession>
<dbReference type="Proteomes" id="UP000828390">
    <property type="component" value="Unassembled WGS sequence"/>
</dbReference>
<gene>
    <name evidence="1" type="ORF">DPMN_083573</name>
</gene>
<comment type="caution">
    <text evidence="1">The sequence shown here is derived from an EMBL/GenBank/DDBJ whole genome shotgun (WGS) entry which is preliminary data.</text>
</comment>
<name>A0A9D3Y9K5_DREPO</name>
<reference evidence="1" key="1">
    <citation type="journal article" date="2019" name="bioRxiv">
        <title>The Genome of the Zebra Mussel, Dreissena polymorpha: A Resource for Invasive Species Research.</title>
        <authorList>
            <person name="McCartney M.A."/>
            <person name="Auch B."/>
            <person name="Kono T."/>
            <person name="Mallez S."/>
            <person name="Zhang Y."/>
            <person name="Obille A."/>
            <person name="Becker A."/>
            <person name="Abrahante J.E."/>
            <person name="Garbe J."/>
            <person name="Badalamenti J.P."/>
            <person name="Herman A."/>
            <person name="Mangelson H."/>
            <person name="Liachko I."/>
            <person name="Sullivan S."/>
            <person name="Sone E.D."/>
            <person name="Koren S."/>
            <person name="Silverstein K.A.T."/>
            <person name="Beckman K.B."/>
            <person name="Gohl D.M."/>
        </authorList>
    </citation>
    <scope>NUCLEOTIDE SEQUENCE</scope>
    <source>
        <strain evidence="1">Duluth1</strain>
        <tissue evidence="1">Whole animal</tissue>
    </source>
</reference>
<sequence>MRIFERSTTVSYGHDADRARTLGFYHAIYADDAGSRSFPFLSNDSLLNKLDTQVKFRPRPRLHRQVNFTNSFDVTFDGKSAKIILSELESIERSVTDANVQNDITAEDQQKEYIQVIKTELHESADNKKVIAVADAGEECVKDEVLGEDDSATTFRPGDGSEYGPLINESENGTDNCRNDYMTVNEQELQRKGNSGDCHYKGANNGIVLIICDHVEAQANVDTATTERFDEDKSEINDQVLCKTKNKVTNNNYVETYEKNTEEIECDDSDSDSSYMIDVFDKCEGTYVNLQDGFATCRIMSPGLQEKINEQKYQVEDSELVYLQIVDGRIVFKPRDMCLEIDHDDSYFIDALFFDDSR</sequence>
<protein>
    <submittedName>
        <fullName evidence="1">Uncharacterized protein</fullName>
    </submittedName>
</protein>
<dbReference type="AlphaFoldDB" id="A0A9D3Y9K5"/>